<organism evidence="3 4">
    <name type="scientific">Ciona savignyi</name>
    <name type="common">Pacific transparent sea squirt</name>
    <dbReference type="NCBI Taxonomy" id="51511"/>
    <lineage>
        <taxon>Eukaryota</taxon>
        <taxon>Metazoa</taxon>
        <taxon>Chordata</taxon>
        <taxon>Tunicata</taxon>
        <taxon>Ascidiacea</taxon>
        <taxon>Phlebobranchia</taxon>
        <taxon>Cionidae</taxon>
        <taxon>Ciona</taxon>
    </lineage>
</organism>
<dbReference type="PROSITE" id="PS51703">
    <property type="entry name" value="DZF"/>
    <property type="match status" value="1"/>
</dbReference>
<reference evidence="4" key="1">
    <citation type="submission" date="2003-08" db="EMBL/GenBank/DDBJ databases">
        <authorList>
            <person name="Birren B."/>
            <person name="Nusbaum C."/>
            <person name="Abebe A."/>
            <person name="Abouelleil A."/>
            <person name="Adekoya E."/>
            <person name="Ait-zahra M."/>
            <person name="Allen N."/>
            <person name="Allen T."/>
            <person name="An P."/>
            <person name="Anderson M."/>
            <person name="Anderson S."/>
            <person name="Arachchi H."/>
            <person name="Armbruster J."/>
            <person name="Bachantsang P."/>
            <person name="Baldwin J."/>
            <person name="Barry A."/>
            <person name="Bayul T."/>
            <person name="Blitshsteyn B."/>
            <person name="Bloom T."/>
            <person name="Blye J."/>
            <person name="Boguslavskiy L."/>
            <person name="Borowsky M."/>
            <person name="Boukhgalter B."/>
            <person name="Brunache A."/>
            <person name="Butler J."/>
            <person name="Calixte N."/>
            <person name="Calvo S."/>
            <person name="Camarata J."/>
            <person name="Campo K."/>
            <person name="Chang J."/>
            <person name="Cheshatsang Y."/>
            <person name="Citroen M."/>
            <person name="Collymore A."/>
            <person name="Considine T."/>
            <person name="Cook A."/>
            <person name="Cooke P."/>
            <person name="Corum B."/>
            <person name="Cuomo C."/>
            <person name="David R."/>
            <person name="Dawoe T."/>
            <person name="Degray S."/>
            <person name="Dodge S."/>
            <person name="Dooley K."/>
            <person name="Dorje P."/>
            <person name="Dorjee K."/>
            <person name="Dorris L."/>
            <person name="Duffey N."/>
            <person name="Dupes A."/>
            <person name="Elkins T."/>
            <person name="Engels R."/>
            <person name="Erickson J."/>
            <person name="Farina A."/>
            <person name="Faro S."/>
            <person name="Ferreira P."/>
            <person name="Fischer H."/>
            <person name="Fitzgerald M."/>
            <person name="Foley K."/>
            <person name="Gage D."/>
            <person name="Galagan J."/>
            <person name="Gearin G."/>
            <person name="Gnerre S."/>
            <person name="Gnirke A."/>
            <person name="Goyette A."/>
            <person name="Graham J."/>
            <person name="Grandbois E."/>
            <person name="Gyaltsen K."/>
            <person name="Hafez N."/>
            <person name="Hagopian D."/>
            <person name="Hagos B."/>
            <person name="Hall J."/>
            <person name="Hatcher B."/>
            <person name="Heller A."/>
            <person name="Higgins H."/>
            <person name="Honan T."/>
            <person name="Horn A."/>
            <person name="Houde N."/>
            <person name="Hughes L."/>
            <person name="Hulme W."/>
            <person name="Husby E."/>
            <person name="Iliev I."/>
            <person name="Jaffe D."/>
            <person name="Jones C."/>
            <person name="Kamal M."/>
            <person name="Kamat A."/>
            <person name="Kamvysselis M."/>
            <person name="Karlsson E."/>
            <person name="Kells C."/>
            <person name="Kieu A."/>
            <person name="Kisner P."/>
            <person name="Kodira C."/>
            <person name="Kulbokas E."/>
            <person name="Labutti K."/>
            <person name="Lama D."/>
            <person name="Landers T."/>
            <person name="Leger J."/>
            <person name="Levine S."/>
            <person name="Lewis D."/>
            <person name="Lewis T."/>
            <person name="Lindblad-toh K."/>
            <person name="Liu X."/>
            <person name="Lokyitsang T."/>
            <person name="Lokyitsang Y."/>
            <person name="Lucien O."/>
            <person name="Lui A."/>
            <person name="Ma L.J."/>
            <person name="Mabbitt R."/>
            <person name="Macdonald J."/>
            <person name="Maclean C."/>
            <person name="Major J."/>
            <person name="Manning J."/>
            <person name="Marabella R."/>
            <person name="Maru K."/>
            <person name="Matthews C."/>
            <person name="Mauceli E."/>
            <person name="Mccarthy M."/>
            <person name="Mcdonough S."/>
            <person name="Mcghee T."/>
            <person name="Meldrim J."/>
            <person name="Meneus L."/>
            <person name="Mesirov J."/>
            <person name="Mihalev A."/>
            <person name="Mihova T."/>
            <person name="Mikkelsen T."/>
            <person name="Mlenga V."/>
            <person name="Moru K."/>
            <person name="Mozes J."/>
            <person name="Mulrain L."/>
            <person name="Munson G."/>
            <person name="Naylor J."/>
            <person name="Newes C."/>
            <person name="Nguyen C."/>
            <person name="Nguyen N."/>
            <person name="Nguyen T."/>
            <person name="Nicol R."/>
            <person name="Nielsen C."/>
            <person name="Nizzari M."/>
            <person name="Norbu C."/>
            <person name="Norbu N."/>
            <person name="O'donnell P."/>
            <person name="Okoawo O."/>
            <person name="O'leary S."/>
            <person name="Omotosho B."/>
            <person name="O'neill K."/>
            <person name="Osman S."/>
            <person name="Parker S."/>
            <person name="Perrin D."/>
            <person name="Phunkhang P."/>
            <person name="Piqani B."/>
            <person name="Purcell S."/>
            <person name="Rachupka T."/>
            <person name="Ramasamy U."/>
            <person name="Rameau R."/>
            <person name="Ray V."/>
            <person name="Raymond C."/>
            <person name="Retta R."/>
            <person name="Richardson S."/>
            <person name="Rise C."/>
            <person name="Rodriguez J."/>
            <person name="Rogers J."/>
            <person name="Rogov P."/>
            <person name="Rutman M."/>
            <person name="Schupbach R."/>
            <person name="Seaman C."/>
            <person name="Settipalli S."/>
            <person name="Sharpe T."/>
            <person name="Sheridan J."/>
            <person name="Sherpa N."/>
            <person name="Shi J."/>
            <person name="Smirnov S."/>
            <person name="Smith C."/>
            <person name="Sougnez C."/>
            <person name="Spencer B."/>
            <person name="Stalker J."/>
            <person name="Stange-thomann N."/>
            <person name="Stavropoulos S."/>
            <person name="Stetson K."/>
            <person name="Stone C."/>
            <person name="Stone S."/>
            <person name="Stubbs M."/>
            <person name="Talamas J."/>
            <person name="Tchuinga P."/>
            <person name="Tenzing P."/>
            <person name="Tesfaye S."/>
            <person name="Theodore J."/>
            <person name="Thoulutsang Y."/>
            <person name="Topham K."/>
            <person name="Towey S."/>
            <person name="Tsamla T."/>
            <person name="Tsomo N."/>
            <person name="Vallee D."/>
            <person name="Vassiliev H."/>
            <person name="Venkataraman V."/>
            <person name="Vinson J."/>
            <person name="Vo A."/>
            <person name="Wade C."/>
            <person name="Wang S."/>
            <person name="Wangchuk T."/>
            <person name="Wangdi T."/>
            <person name="Whittaker C."/>
            <person name="Wilkinson J."/>
            <person name="Wu Y."/>
            <person name="Wyman D."/>
            <person name="Yadav S."/>
            <person name="Yang S."/>
            <person name="Yang X."/>
            <person name="Yeager S."/>
            <person name="Yee E."/>
            <person name="Young G."/>
            <person name="Zainoun J."/>
            <person name="Zembeck L."/>
            <person name="Zimmer A."/>
            <person name="Zody M."/>
            <person name="Lander E."/>
        </authorList>
    </citation>
    <scope>NUCLEOTIDE SEQUENCE [LARGE SCALE GENOMIC DNA]</scope>
</reference>
<proteinExistence type="predicted"/>
<reference evidence="3" key="3">
    <citation type="submission" date="2025-09" db="UniProtKB">
        <authorList>
            <consortium name="Ensembl"/>
        </authorList>
    </citation>
    <scope>IDENTIFICATION</scope>
</reference>
<dbReference type="SMART" id="SM00572">
    <property type="entry name" value="DZF"/>
    <property type="match status" value="1"/>
</dbReference>
<feature type="domain" description="DZF" evidence="2">
    <location>
        <begin position="184"/>
        <end position="525"/>
    </location>
</feature>
<dbReference type="AlphaFoldDB" id="H2ZG27"/>
<dbReference type="GO" id="GO:0003725">
    <property type="term" value="F:double-stranded RNA binding"/>
    <property type="evidence" value="ECO:0007669"/>
    <property type="project" value="TreeGrafter"/>
</dbReference>
<name>H2ZG27_CIOSA</name>
<evidence type="ECO:0000313" key="4">
    <source>
        <dbReference type="Proteomes" id="UP000007875"/>
    </source>
</evidence>
<dbReference type="GO" id="GO:0071011">
    <property type="term" value="C:precatalytic spliceosome"/>
    <property type="evidence" value="ECO:0007669"/>
    <property type="project" value="TreeGrafter"/>
</dbReference>
<dbReference type="InterPro" id="IPR043519">
    <property type="entry name" value="NT_sf"/>
</dbReference>
<dbReference type="eggNOG" id="KOG3792">
    <property type="taxonomic scope" value="Eukaryota"/>
</dbReference>
<dbReference type="Proteomes" id="UP000007875">
    <property type="component" value="Unassembled WGS sequence"/>
</dbReference>
<dbReference type="InterPro" id="IPR006561">
    <property type="entry name" value="DZF_dom"/>
</dbReference>
<dbReference type="GeneTree" id="ENSGT00530000068841"/>
<dbReference type="Pfam" id="PF20965">
    <property type="entry name" value="DZF_C"/>
    <property type="match status" value="1"/>
</dbReference>
<dbReference type="PANTHER" id="PTHR45762">
    <property type="entry name" value="ZINC FINGER RNA-BINDING PROTEIN"/>
    <property type="match status" value="1"/>
</dbReference>
<keyword evidence="4" id="KW-1185">Reference proteome</keyword>
<dbReference type="Gene3D" id="3.30.460.10">
    <property type="entry name" value="Beta Polymerase, domain 2"/>
    <property type="match status" value="1"/>
</dbReference>
<evidence type="ECO:0000313" key="3">
    <source>
        <dbReference type="Ensembl" id="ENSCSAVP00000016543.1"/>
    </source>
</evidence>
<sequence length="525" mass="60036">MSKRGRGNRPGDRDYGQRYADNYDGGYHDDFGARGARSNVEFAPSLLKLGKEKRYGFEMEKFKNMKTSTVRFPSYEVEHYLRDRSSQIQVGRAKKKRALTMNHCVLVMLKHLSRNLVNQAKEEEVAKTEASKATDEADSAPKTEKDKVECAQSDTDKVEADKKKADIVNEIIQEYGEKSENLIEIFQVTINEILESRKKEDKLKQQLQEEGLVHYVQESDAEEMADADMNEEKENVEAEELDYPEPEISPFKQLEGCDKEQRMIGVVGAGSANKKLMLQNVQHFENVVLFKHKVTKSFLNLFSSLFIETVRKEPKETARLKYYRINVDEENEVISIRNTDVANTVVDLRLSSTKYSETGESTSDEENPENGLNEKNCRDNLALIRRTRWFDRKMNKAPVKISVVRLFLAIKAKGDGWAAIPDWLIYYLVNIANDTGPYAVSGQTNDHVHPWIEILFHRTLEMISSGILLSKEHGFHDPCSENGLLTDTLTLQQLEEITIAAQRDLRKMAFSKHAEVLGPNEKVKS</sequence>
<evidence type="ECO:0000259" key="2">
    <source>
        <dbReference type="PROSITE" id="PS51703"/>
    </source>
</evidence>
<evidence type="ECO:0000256" key="1">
    <source>
        <dbReference type="SAM" id="MobiDB-lite"/>
    </source>
</evidence>
<protein>
    <recommendedName>
        <fullName evidence="2">DZF domain-containing protein</fullName>
    </recommendedName>
</protein>
<reference evidence="3" key="2">
    <citation type="submission" date="2025-08" db="UniProtKB">
        <authorList>
            <consortium name="Ensembl"/>
        </authorList>
    </citation>
    <scope>IDENTIFICATION</scope>
</reference>
<feature type="region of interest" description="Disordered" evidence="1">
    <location>
        <begin position="126"/>
        <end position="158"/>
    </location>
</feature>
<dbReference type="Gene3D" id="1.10.1410.40">
    <property type="match status" value="1"/>
</dbReference>
<dbReference type="Ensembl" id="ENSCSAVT00000016724.1">
    <property type="protein sequence ID" value="ENSCSAVP00000016543.1"/>
    <property type="gene ID" value="ENSCSAVG00000009729.1"/>
</dbReference>
<accession>H2ZG27</accession>
<dbReference type="GO" id="GO:0003727">
    <property type="term" value="F:single-stranded RNA binding"/>
    <property type="evidence" value="ECO:0007669"/>
    <property type="project" value="TreeGrafter"/>
</dbReference>
<dbReference type="HOGENOM" id="CLU_518696_0_0_1"/>
<dbReference type="PANTHER" id="PTHR45762:SF3">
    <property type="entry name" value="ZINC-FINGER PROTEIN AT 72D, ISOFORM B"/>
    <property type="match status" value="1"/>
</dbReference>
<dbReference type="InterPro" id="IPR049402">
    <property type="entry name" value="DZF_dom_C"/>
</dbReference>
<dbReference type="STRING" id="51511.ENSCSAVP00000016543"/>
<feature type="region of interest" description="Disordered" evidence="1">
    <location>
        <begin position="1"/>
        <end position="21"/>
    </location>
</feature>
<dbReference type="InParanoid" id="H2ZG27"/>